<feature type="domain" description="Sec16 Sec23-binding" evidence="9">
    <location>
        <begin position="1418"/>
        <end position="1706"/>
    </location>
</feature>
<proteinExistence type="inferred from homology"/>
<sequence>MTVDAKRKKNQKKKLKQKEKKALADKAAGGESIPDENELDEEASQAAPFVVDRVAAEEVVPSHVSREEDKDILSRDGVSRSGSPQLVAEPMGQAMECTPDLNYNELSPYQRYGDAFSKGEDSKDTNENDYENKENAIEETSRLSMAPIPSQKHHRSASASAAAASHLSEDTSENDVLLEGSIERRVSLQMKRQSMTGVNSNETGKLTQGQEPPQTSADGTSQGSLVHFNLPSNQDLESGDDLDSSIQSSFPFPSKRHAIEQPLSPNEVPQQQKNTNIEEPVPPIQNQDTKEKATDEVDQLISLDPVGSNRASGEGQKVKTQKDKDQGIGNSAGDEGQDQPVLRETSSDIPDSITQSAPSLLSQDMKSVTTSESFNEKDSSVQPKILTKGPTEITSNDHQIDDLFSGVDEDKAQDSMPWEKSDSTDTFSKNILTGSEVEETGVLKSSSSQQSVTNDQAQEKEQLPSNEQSSIGDSVQGVFEGNNTSGKPPLTSRKSVHDLSGSVAHSNKVSSLGTASSEGLAQSPSEVADYSSTVLKGKPEESGNGLDQLFGGSEEAGEREEMPWDTSYPTEPNSEPSVTIPEKKYGSELDENPEIRAESLEKARVSEEKEQEQVDAVFNKPNNERQELMPWEIANADHQDTRIDDAVKKDIEEERPERPIVRDPLDGADQVDALFGKSNEVQERMPWENIESDCSEIATLDNATQIIQKPSDNSGQVDTLFNESEHEPMPWEVSEQDQAPTEASTQDFSNQQETVEPKKFSFLENDDDLLDDDDDDSYLESEEEHENENENDQAVRTVATELSDGGQKLDGQPQPHTTTAAASSLNSPVVSHETISKYKPSNIPQAHHQNLQQNNFQTVVPPEATKGNVGGNTVHPQPQVSSGLGVQQRNLVEGQKVVEKINEEKKKSDAFDFPMDLVSRRAEKVHAKPVGVPSSHFGSPPPFEFGTQAPPRSSRNNSIASLPSNPYAAVANASKSKIQSPLPPQGVVLPQNTLPVGTQLSAPQAVPFPGSRKSSMRTQYGPTVRTRGYSNASTNGPMSAGTSSSLPPNFSVSPPQGPVGSLSKYAPNSPLKAAAHPSVSAVPGMMGANPVGVPPSNVGTLVNGPYAPPNVSKPLPGSSSFPQAVGGVPPLQPQNFPASNAPSVAPQNVPLPSYDSNVTNAGANGIPEAYPPAGPSANSAPPISGRGRNASNRVHAKSNSSVYAPNQNEYTSKYAPTVHPQYQYPSLPAGSTGVPNPLSSINAYMKSSHPGGVVKPRDVSIPKPIDNEALLQHQFPLFSWSSSEKFAYGISTENGQSAYLIGSDSSVKDFKLVNLDTILNSKNFLKSFPGPLVRNKSKGKDLQKWLEDHADELSKDNDLSLMILSLLKLKLTDNVNFKDISRVLYNSDELFLYLSQPVMQPKQVPSASKLDASNQMRISAYLQTGGQQEALQLSLEKRDFSMALLIGSLMGKEKWSEVVKKYLTSEVETATGAVGDSMFLTNLLSLIFQVFVGSSKTAFQEFYINEGKAKWALENWRMVVAAVLNNVTTGIKPSVRGFLEVPPVVVEFLVEYGVFLYRKEMKLPACILFMIANLPLSSSPVVADVDVKFEFIGSPYSLEGIIFSEIYEFCIADSKPFPVLMSQKLQHAACLHERGLTTAASKYTDYLGGILRNLPRKEDFSINLNNQLNNLNASIAGTSTGWLGKPKLSSVWGHLDKSFNKFIGGDDDSLIKKSSGKKVFDGFTPVSSRNNSTLDLSQTPFVPYRGHSKKPSYSQSETSSSTHPVGYSPIRNSAPIEEVSGGNAETESYNRYSSHINSNYQEAPKVSQYTPSRVATSGNAPPKLRRVHTMQPIGGMFPSSSGLSSESLSNAPISQQEIHTSSGKAQKASDSAFPENETSSAKKTQYYSSTPNLLRRSSAASDASSIRKGSSTAGRRLTDVPLTGELLKETSEESDLSPKILPKNPGDKITNEGNQLLSERPYLGTPSMFQGDESSPSSTVATESVTEEDEFNSDAERTVLRNAQVPWAAPPPKDDLLVTSSPDVAIEKGSGETLKKSKERPLRVSTNVSSVGTDSVDNRTPVVSTKNETGLGIKMKDSEFNSTNGDKTDQPPIIKSNPYAGSSSIRKSSSRKSYLPKDVTETSSPAIKDSTSEMDVNGLGMYVDESTVSKQVEERLVGNSPTPYETFSTPSLTQENQRSGGSNQISKFDPVKEPEEVSTETFEPVIKRTPKIKAFSPMVVQPSETQYDDVVEEESEDEDEEDLKRKKMEEEKAKEREEEEERREEESAQKAKKEKNKEKSSSGWFSWLKKDPNEKKPIKAKLGNKKRNFYYDEKLKRWVNNNASEEEKEKVSTPPPPPPVVKRMDNGPKTKPRSGSLTGPPKPAAGSVAPKNPITGEPLLSPTLSATTSYGSSDKSSAGPPSSNNSGVNLAGKKANGLDDLLNLAGGTASSTRRKKKPGRGYVNVMETK</sequence>
<feature type="compositionally biased region" description="Polar residues" evidence="8">
    <location>
        <begin position="1799"/>
        <end position="1819"/>
    </location>
</feature>
<dbReference type="CDD" id="cd09233">
    <property type="entry name" value="ACE1-Sec16-like"/>
    <property type="match status" value="1"/>
</dbReference>
<evidence type="ECO:0000259" key="9">
    <source>
        <dbReference type="Pfam" id="PF12931"/>
    </source>
</evidence>
<feature type="compositionally biased region" description="Acidic residues" evidence="8">
    <location>
        <begin position="764"/>
        <end position="791"/>
    </location>
</feature>
<evidence type="ECO:0000256" key="2">
    <source>
        <dbReference type="ARBA" id="ARBA00005927"/>
    </source>
</evidence>
<feature type="region of interest" description="Disordered" evidence="8">
    <location>
        <begin position="1799"/>
        <end position="2133"/>
    </location>
</feature>
<feature type="compositionally biased region" description="Low complexity" evidence="8">
    <location>
        <begin position="1839"/>
        <end position="1849"/>
    </location>
</feature>
<comment type="function">
    <text evidence="6 7">Involved in the initiation of assembly of the COPII coat required for the formation of transport vesicles from the endoplasmic reticulum (ER) and the selection of cargo molecules. Also involved in autophagy.</text>
</comment>
<feature type="compositionally biased region" description="Basic residues" evidence="8">
    <location>
        <begin position="1"/>
        <end position="19"/>
    </location>
</feature>
<feature type="region of interest" description="Disordered" evidence="8">
    <location>
        <begin position="929"/>
        <end position="961"/>
    </location>
</feature>
<evidence type="ECO:0000259" key="10">
    <source>
        <dbReference type="Pfam" id="PF12932"/>
    </source>
</evidence>
<feature type="compositionally biased region" description="Low complexity" evidence="8">
    <location>
        <begin position="1175"/>
        <end position="1184"/>
    </location>
</feature>
<keyword evidence="7" id="KW-0072">Autophagy</keyword>
<feature type="compositionally biased region" description="Polar residues" evidence="8">
    <location>
        <begin position="503"/>
        <end position="534"/>
    </location>
</feature>
<feature type="compositionally biased region" description="Polar residues" evidence="8">
    <location>
        <begin position="1729"/>
        <end position="1740"/>
    </location>
</feature>
<feature type="compositionally biased region" description="Basic and acidic residues" evidence="8">
    <location>
        <begin position="117"/>
        <end position="141"/>
    </location>
</feature>
<evidence type="ECO:0000256" key="1">
    <source>
        <dbReference type="ARBA" id="ARBA00004397"/>
    </source>
</evidence>
<evidence type="ECO:0000256" key="3">
    <source>
        <dbReference type="ARBA" id="ARBA00022448"/>
    </source>
</evidence>
<feature type="region of interest" description="Disordered" evidence="8">
    <location>
        <begin position="649"/>
        <end position="668"/>
    </location>
</feature>
<dbReference type="GO" id="GO:0016192">
    <property type="term" value="P:vesicle-mediated transport"/>
    <property type="evidence" value="ECO:0007669"/>
    <property type="project" value="UniProtKB-KW"/>
</dbReference>
<feature type="compositionally biased region" description="Polar residues" evidence="8">
    <location>
        <begin position="1012"/>
        <end position="1021"/>
    </location>
</feature>
<organism evidence="11 12">
    <name type="scientific">Zygosaccharomyces mellis</name>
    <dbReference type="NCBI Taxonomy" id="42258"/>
    <lineage>
        <taxon>Eukaryota</taxon>
        <taxon>Fungi</taxon>
        <taxon>Dikarya</taxon>
        <taxon>Ascomycota</taxon>
        <taxon>Saccharomycotina</taxon>
        <taxon>Saccharomycetes</taxon>
        <taxon>Saccharomycetales</taxon>
        <taxon>Saccharomycetaceae</taxon>
        <taxon>Zygosaccharomyces</taxon>
    </lineage>
</organism>
<evidence type="ECO:0000256" key="5">
    <source>
        <dbReference type="ARBA" id="ARBA00022892"/>
    </source>
</evidence>
<feature type="compositionally biased region" description="Basic and acidic residues" evidence="8">
    <location>
        <begin position="2242"/>
        <end position="2256"/>
    </location>
</feature>
<feature type="region of interest" description="Disordered" evidence="8">
    <location>
        <begin position="1729"/>
        <end position="1787"/>
    </location>
</feature>
<dbReference type="GO" id="GO:0070971">
    <property type="term" value="C:endoplasmic reticulum exit site"/>
    <property type="evidence" value="ECO:0007669"/>
    <property type="project" value="TreeGrafter"/>
</dbReference>
<accession>A0A4C2ECL3</accession>
<evidence type="ECO:0000313" key="11">
    <source>
        <dbReference type="EMBL" id="GCF01097.1"/>
    </source>
</evidence>
<feature type="compositionally biased region" description="Basic and acidic residues" evidence="8">
    <location>
        <begin position="649"/>
        <end position="665"/>
    </location>
</feature>
<name>A0A4C2ECL3_9SACH</name>
<feature type="compositionally biased region" description="Polar residues" evidence="8">
    <location>
        <begin position="814"/>
        <end position="829"/>
    </location>
</feature>
<feature type="domain" description="Sec16 central conserved" evidence="10">
    <location>
        <begin position="1303"/>
        <end position="1358"/>
    </location>
</feature>
<feature type="region of interest" description="Disordered" evidence="8">
    <location>
        <begin position="1"/>
        <end position="46"/>
    </location>
</feature>
<feature type="compositionally biased region" description="Polar residues" evidence="8">
    <location>
        <begin position="2044"/>
        <end position="2055"/>
    </location>
</feature>
<feature type="compositionally biased region" description="Polar residues" evidence="8">
    <location>
        <begin position="424"/>
        <end position="433"/>
    </location>
</feature>
<evidence type="ECO:0000256" key="8">
    <source>
        <dbReference type="SAM" id="MobiDB-lite"/>
    </source>
</evidence>
<feature type="compositionally biased region" description="Polar residues" evidence="8">
    <location>
        <begin position="702"/>
        <end position="722"/>
    </location>
</feature>
<feature type="compositionally biased region" description="Basic and acidic residues" evidence="8">
    <location>
        <begin position="2288"/>
        <end position="2297"/>
    </location>
</feature>
<feature type="region of interest" description="Disordered" evidence="8">
    <location>
        <begin position="1172"/>
        <end position="1199"/>
    </location>
</feature>
<evidence type="ECO:0000256" key="6">
    <source>
        <dbReference type="ARBA" id="ARBA00024687"/>
    </source>
</evidence>
<keyword evidence="4 7" id="KW-0256">Endoplasmic reticulum</keyword>
<dbReference type="PANTHER" id="PTHR13402">
    <property type="entry name" value="RGPR-RELATED"/>
    <property type="match status" value="1"/>
</dbReference>
<dbReference type="GO" id="GO:0007030">
    <property type="term" value="P:Golgi organization"/>
    <property type="evidence" value="ECO:0007669"/>
    <property type="project" value="TreeGrafter"/>
</dbReference>
<dbReference type="Gene3D" id="6.20.50.30">
    <property type="match status" value="1"/>
</dbReference>
<feature type="compositionally biased region" description="Polar residues" evidence="8">
    <location>
        <begin position="567"/>
        <end position="577"/>
    </location>
</feature>
<dbReference type="GO" id="GO:0015031">
    <property type="term" value="P:protein transport"/>
    <property type="evidence" value="ECO:0007669"/>
    <property type="project" value="UniProtKB-KW"/>
</dbReference>
<keyword evidence="5 7" id="KW-0931">ER-Golgi transport</keyword>
<dbReference type="InterPro" id="IPR024340">
    <property type="entry name" value="Sec16_CCD"/>
</dbReference>
<dbReference type="Gene3D" id="1.20.58.940">
    <property type="match status" value="1"/>
</dbReference>
<feature type="compositionally biased region" description="Low complexity" evidence="8">
    <location>
        <begin position="1751"/>
        <end position="1762"/>
    </location>
</feature>
<reference evidence="11 12" key="1">
    <citation type="submission" date="2019-01" db="EMBL/GenBank/DDBJ databases">
        <title>Draft Genome Sequencing of Zygosaccharomyces mellis Ca-7.</title>
        <authorList>
            <person name="Shiwa Y."/>
            <person name="Kanesaki Y."/>
            <person name="Ishige T."/>
            <person name="Mura K."/>
            <person name="Hori T."/>
            <person name="Tamura T."/>
        </authorList>
    </citation>
    <scope>NUCLEOTIDE SEQUENCE [LARGE SCALE GENOMIC DNA]</scope>
    <source>
        <strain evidence="11 12">Ca-7</strain>
    </source>
</reference>
<keyword evidence="7" id="KW-0653">Protein transport</keyword>
<protein>
    <recommendedName>
        <fullName evidence="7">Protein transport protein sec16</fullName>
    </recommendedName>
</protein>
<dbReference type="InterPro" id="IPR024298">
    <property type="entry name" value="Sec16_Sec23-bd"/>
</dbReference>
<feature type="region of interest" description="Disordered" evidence="8">
    <location>
        <begin position="2322"/>
        <end position="2449"/>
    </location>
</feature>
<feature type="compositionally biased region" description="Polar residues" evidence="8">
    <location>
        <begin position="1028"/>
        <end position="1054"/>
    </location>
</feature>
<comment type="caution">
    <text evidence="11">The sequence shown here is derived from an EMBL/GenBank/DDBJ whole genome shotgun (WGS) entry which is preliminary data.</text>
</comment>
<evidence type="ECO:0000256" key="7">
    <source>
        <dbReference type="RuleBase" id="RU364101"/>
    </source>
</evidence>
<feature type="compositionally biased region" description="Polar residues" evidence="8">
    <location>
        <begin position="1189"/>
        <end position="1199"/>
    </location>
</feature>
<feature type="compositionally biased region" description="Acidic residues" evidence="8">
    <location>
        <begin position="2226"/>
        <end position="2241"/>
    </location>
</feature>
<feature type="compositionally biased region" description="Polar residues" evidence="8">
    <location>
        <begin position="1972"/>
        <end position="1984"/>
    </location>
</feature>
<feature type="compositionally biased region" description="Low complexity" evidence="8">
    <location>
        <begin position="2391"/>
        <end position="2426"/>
    </location>
</feature>
<feature type="compositionally biased region" description="Basic and acidic residues" evidence="8">
    <location>
        <begin position="2025"/>
        <end position="2042"/>
    </location>
</feature>
<dbReference type="Proteomes" id="UP000301737">
    <property type="component" value="Unassembled WGS sequence"/>
</dbReference>
<feature type="compositionally biased region" description="Basic and acidic residues" evidence="8">
    <location>
        <begin position="2264"/>
        <end position="2280"/>
    </location>
</feature>
<feature type="compositionally biased region" description="Basic and acidic residues" evidence="8">
    <location>
        <begin position="64"/>
        <end position="78"/>
    </location>
</feature>
<feature type="compositionally biased region" description="Polar residues" evidence="8">
    <location>
        <begin position="463"/>
        <end position="473"/>
    </location>
</feature>
<feature type="compositionally biased region" description="Polar residues" evidence="8">
    <location>
        <begin position="263"/>
        <end position="277"/>
    </location>
</feature>
<feature type="compositionally biased region" description="Polar residues" evidence="8">
    <location>
        <begin position="347"/>
        <end position="373"/>
    </location>
</feature>
<dbReference type="GO" id="GO:0070973">
    <property type="term" value="P:protein localization to endoplasmic reticulum exit site"/>
    <property type="evidence" value="ECO:0007669"/>
    <property type="project" value="TreeGrafter"/>
</dbReference>
<feature type="compositionally biased region" description="Polar residues" evidence="8">
    <location>
        <begin position="443"/>
        <end position="456"/>
    </location>
</feature>
<evidence type="ECO:0000256" key="4">
    <source>
        <dbReference type="ARBA" id="ARBA00022824"/>
    </source>
</evidence>
<dbReference type="GO" id="GO:0012507">
    <property type="term" value="C:ER to Golgi transport vesicle membrane"/>
    <property type="evidence" value="ECO:0007669"/>
    <property type="project" value="TreeGrafter"/>
</dbReference>
<comment type="subcellular location">
    <subcellularLocation>
        <location evidence="1">Endoplasmic reticulum membrane</location>
        <topology evidence="1">Peripheral membrane protein</topology>
        <orientation evidence="1">Cytoplasmic side</orientation>
    </subcellularLocation>
</comment>
<feature type="compositionally biased region" description="Polar residues" evidence="8">
    <location>
        <begin position="190"/>
        <end position="236"/>
    </location>
</feature>
<keyword evidence="3 7" id="KW-0813">Transport</keyword>
<feature type="region of interest" description="Disordered" evidence="8">
    <location>
        <begin position="2154"/>
        <end position="2306"/>
    </location>
</feature>
<dbReference type="PANTHER" id="PTHR13402:SF6">
    <property type="entry name" value="SECRETORY 16, ISOFORM I"/>
    <property type="match status" value="1"/>
</dbReference>
<dbReference type="Pfam" id="PF12932">
    <property type="entry name" value="Sec16"/>
    <property type="match status" value="1"/>
</dbReference>
<feature type="compositionally biased region" description="Basic and acidic residues" evidence="8">
    <location>
        <begin position="581"/>
        <end position="612"/>
    </location>
</feature>
<feature type="compositionally biased region" description="Polar residues" evidence="8">
    <location>
        <begin position="1850"/>
        <end position="1864"/>
    </location>
</feature>
<feature type="compositionally biased region" description="Polar residues" evidence="8">
    <location>
        <begin position="2159"/>
        <end position="2186"/>
    </location>
</feature>
<keyword evidence="7" id="KW-0472">Membrane</keyword>
<dbReference type="GO" id="GO:0006914">
    <property type="term" value="P:autophagy"/>
    <property type="evidence" value="ECO:0007669"/>
    <property type="project" value="UniProtKB-KW"/>
</dbReference>
<dbReference type="Pfam" id="PF12931">
    <property type="entry name" value="TPR_Sec16"/>
    <property type="match status" value="1"/>
</dbReference>
<feature type="region of interest" description="Disordered" evidence="8">
    <location>
        <begin position="702"/>
        <end position="834"/>
    </location>
</feature>
<keyword evidence="12" id="KW-1185">Reference proteome</keyword>
<feature type="compositionally biased region" description="Polar residues" evidence="8">
    <location>
        <begin position="950"/>
        <end position="961"/>
    </location>
</feature>
<feature type="compositionally biased region" description="Basic and acidic residues" evidence="8">
    <location>
        <begin position="408"/>
        <end position="423"/>
    </location>
</feature>
<dbReference type="EMBL" id="BIMX01000026">
    <property type="protein sequence ID" value="GCF01097.1"/>
    <property type="molecule type" value="Genomic_DNA"/>
</dbReference>
<dbReference type="GO" id="GO:0005789">
    <property type="term" value="C:endoplasmic reticulum membrane"/>
    <property type="evidence" value="ECO:0007669"/>
    <property type="project" value="UniProtKB-SubCell"/>
</dbReference>
<gene>
    <name evidence="11" type="primary">SEC16</name>
    <name evidence="11" type="ORF">ZYGM_001843</name>
</gene>
<feature type="compositionally biased region" description="Polar residues" evidence="8">
    <location>
        <begin position="1876"/>
        <end position="1892"/>
    </location>
</feature>
<comment type="similarity">
    <text evidence="2 7">Belongs to the SEC16 family.</text>
</comment>
<feature type="compositionally biased region" description="Polar residues" evidence="8">
    <location>
        <begin position="736"/>
        <end position="754"/>
    </location>
</feature>
<evidence type="ECO:0000313" key="12">
    <source>
        <dbReference type="Proteomes" id="UP000301737"/>
    </source>
</evidence>
<feature type="compositionally biased region" description="Basic and acidic residues" evidence="8">
    <location>
        <begin position="316"/>
        <end position="326"/>
    </location>
</feature>
<feature type="compositionally biased region" description="Acidic residues" evidence="8">
    <location>
        <begin position="33"/>
        <end position="43"/>
    </location>
</feature>
<feature type="compositionally biased region" description="Low complexity" evidence="8">
    <location>
        <begin position="2102"/>
        <end position="2113"/>
    </location>
</feature>
<feature type="region of interest" description="Disordered" evidence="8">
    <location>
        <begin position="60"/>
        <end position="90"/>
    </location>
</feature>
<feature type="region of interest" description="Disordered" evidence="8">
    <location>
        <begin position="112"/>
        <end position="626"/>
    </location>
</feature>
<dbReference type="OrthoDB" id="8918678at2759"/>
<feature type="region of interest" description="Disordered" evidence="8">
    <location>
        <begin position="1002"/>
        <end position="1065"/>
    </location>
</feature>